<dbReference type="EMBL" id="JXSL01000028">
    <property type="protein sequence ID" value="KIL98403.1"/>
    <property type="molecule type" value="Genomic_DNA"/>
</dbReference>
<dbReference type="STRING" id="272627.CCC_03686"/>
<accession>A0A0C2YTC3</accession>
<dbReference type="OrthoDB" id="7360764at2"/>
<dbReference type="RefSeq" id="WP_009869395.1">
    <property type="nucleotide sequence ID" value="NZ_JXSL01000028.1"/>
</dbReference>
<comment type="caution">
    <text evidence="1">The sequence shown here is derived from an EMBL/GenBank/DDBJ whole genome shotgun (WGS) entry which is preliminary data.</text>
</comment>
<gene>
    <name evidence="1" type="ORF">CCC_03686</name>
</gene>
<dbReference type="Proteomes" id="UP000031971">
    <property type="component" value="Unassembled WGS sequence"/>
</dbReference>
<sequence>MSADELDEIVAKLVPPVEVAPERAAHVMDRVMARLDDPRPAAASFSGLTGWLAGLVPVSRFALPMAAAALLGIVVGQGLRPSSDVVVLDHVLTATSYAGLGY</sequence>
<reference evidence="1 2" key="1">
    <citation type="submission" date="2015-01" db="EMBL/GenBank/DDBJ databases">
        <title>Genome Sequence of Magnetospirillum magnetotacticum Strain MS-1.</title>
        <authorList>
            <person name="Marinov G.K."/>
            <person name="Smalley M.D."/>
            <person name="DeSalvo G."/>
        </authorList>
    </citation>
    <scope>NUCLEOTIDE SEQUENCE [LARGE SCALE GENOMIC DNA]</scope>
    <source>
        <strain evidence="1 2">MS-1</strain>
    </source>
</reference>
<keyword evidence="2" id="KW-1185">Reference proteome</keyword>
<evidence type="ECO:0000313" key="1">
    <source>
        <dbReference type="EMBL" id="KIL98403.1"/>
    </source>
</evidence>
<protein>
    <submittedName>
        <fullName evidence="1">Uncharacterized protein</fullName>
    </submittedName>
</protein>
<dbReference type="AlphaFoldDB" id="A0A0C2YTC3"/>
<name>A0A0C2YTC3_PARME</name>
<organism evidence="1 2">
    <name type="scientific">Paramagnetospirillum magnetotacticum MS-1</name>
    <dbReference type="NCBI Taxonomy" id="272627"/>
    <lineage>
        <taxon>Bacteria</taxon>
        <taxon>Pseudomonadati</taxon>
        <taxon>Pseudomonadota</taxon>
        <taxon>Alphaproteobacteria</taxon>
        <taxon>Rhodospirillales</taxon>
        <taxon>Magnetospirillaceae</taxon>
        <taxon>Paramagnetospirillum</taxon>
    </lineage>
</organism>
<proteinExistence type="predicted"/>
<evidence type="ECO:0000313" key="2">
    <source>
        <dbReference type="Proteomes" id="UP000031971"/>
    </source>
</evidence>